<dbReference type="Proteomes" id="UP000515934">
    <property type="component" value="Chromosome"/>
</dbReference>
<evidence type="ECO:0000259" key="1">
    <source>
        <dbReference type="PROSITE" id="PS50164"/>
    </source>
</evidence>
<reference evidence="2 3" key="1">
    <citation type="submission" date="2020-08" db="EMBL/GenBank/DDBJ databases">
        <title>Genome sequence of Leucobacter denitrificans KACC 14055T.</title>
        <authorList>
            <person name="Hyun D.-W."/>
            <person name="Bae J.-W."/>
        </authorList>
    </citation>
    <scope>NUCLEOTIDE SEQUENCE [LARGE SCALE GENOMIC DNA]</scope>
    <source>
        <strain evidence="2 3">KACC 14055</strain>
    </source>
</reference>
<protein>
    <submittedName>
        <fullName evidence="2">DUF2075 domain-containing protein</fullName>
    </submittedName>
</protein>
<gene>
    <name evidence="2" type="ORF">H9L06_03410</name>
</gene>
<sequence>MTGFSIEKFDFTASGVTKWGQRDRKHSNWPVVYTISDTDDLYIGETLNGVARLNQHLATEAKHHLERVQVVVDETFNKSACLDLESFLIRLFAGDGKFRVLNRNDGITDSDYFSRERYRETFVDVFDQLRSEGYFTRTIPEIENSDLFKLSPFKALTHDQAIAAEDILEGLFKDIESGIGSTIVVQGNPGTGKTILAIYLMKLLSDIQHHDYEEQVDQDSMFADFFVPGHRELLTGFRIGLVIPQQSLRASIQAVFKRVPGLSPDMVLTPFDVGEATEKFDLLIVDEAHRLNRRSAQAMGTLTKQFGEINDRLFGPNGAQHSQLDWIEHQSAHQLFLIDSDQAVRPADLPRAELDALISVTESKDRFYRLVTQMRVRAEADYVGFVKEMLAGGTPDPQDFGEYDLRFFDDFDEMRREVLRRNEEFGLSRLVAGYAWKWKSRTDKQAYDIEIGESRLQWNRTMTDWVNSKTSVNEVGSIHTIQGYDLNYAGVIIGGDLVLDPISGRTRFERSRYFDARGKANNNMLGIKFSDEDLLEYVRNIYAVLLTRGIRGTYIWIEDETLRERVRKSISLLPTHGT</sequence>
<dbReference type="PROSITE" id="PS50164">
    <property type="entry name" value="GIY_YIG"/>
    <property type="match status" value="1"/>
</dbReference>
<evidence type="ECO:0000313" key="2">
    <source>
        <dbReference type="EMBL" id="QNN63383.1"/>
    </source>
</evidence>
<name>A0A7G9S6A8_9MICO</name>
<dbReference type="SUPFAM" id="SSF52540">
    <property type="entry name" value="P-loop containing nucleoside triphosphate hydrolases"/>
    <property type="match status" value="1"/>
</dbReference>
<proteinExistence type="predicted"/>
<keyword evidence="3" id="KW-1185">Reference proteome</keyword>
<organism evidence="2 3">
    <name type="scientific">Leucobacter denitrificans</name>
    <dbReference type="NCBI Taxonomy" id="683042"/>
    <lineage>
        <taxon>Bacteria</taxon>
        <taxon>Bacillati</taxon>
        <taxon>Actinomycetota</taxon>
        <taxon>Actinomycetes</taxon>
        <taxon>Micrococcales</taxon>
        <taxon>Microbacteriaceae</taxon>
        <taxon>Leucobacter</taxon>
    </lineage>
</organism>
<dbReference type="InterPro" id="IPR018647">
    <property type="entry name" value="SLFN_3-like_DNA/RNA_helicase"/>
</dbReference>
<accession>A0A7G9S6A8</accession>
<dbReference type="InterPro" id="IPR027417">
    <property type="entry name" value="P-loop_NTPase"/>
</dbReference>
<dbReference type="CDD" id="cd10439">
    <property type="entry name" value="GIY-YIG_COG3410"/>
    <property type="match status" value="1"/>
</dbReference>
<dbReference type="RefSeq" id="WP_187555850.1">
    <property type="nucleotide sequence ID" value="NZ_CP060716.1"/>
</dbReference>
<dbReference type="EMBL" id="CP060716">
    <property type="protein sequence ID" value="QNN63383.1"/>
    <property type="molecule type" value="Genomic_DNA"/>
</dbReference>
<evidence type="ECO:0000313" key="3">
    <source>
        <dbReference type="Proteomes" id="UP000515934"/>
    </source>
</evidence>
<dbReference type="InterPro" id="IPR000305">
    <property type="entry name" value="GIY-YIG_endonuc"/>
</dbReference>
<dbReference type="AlphaFoldDB" id="A0A7G9S6A8"/>
<dbReference type="Gene3D" id="3.40.50.300">
    <property type="entry name" value="P-loop containing nucleotide triphosphate hydrolases"/>
    <property type="match status" value="1"/>
</dbReference>
<dbReference type="KEGG" id="ldn:H9L06_03410"/>
<feature type="domain" description="GIY-YIG" evidence="1">
    <location>
        <begin position="28"/>
        <end position="100"/>
    </location>
</feature>
<dbReference type="Pfam" id="PF09848">
    <property type="entry name" value="SLFN-g3_helicase"/>
    <property type="match status" value="1"/>
</dbReference>